<accession>A0AAX4PL12</accession>
<protein>
    <recommendedName>
        <fullName evidence="4">Photosystem II reaction center PsbP family protein</fullName>
    </recommendedName>
</protein>
<feature type="region of interest" description="Disordered" evidence="1">
    <location>
        <begin position="74"/>
        <end position="105"/>
    </location>
</feature>
<feature type="region of interest" description="Disordered" evidence="1">
    <location>
        <begin position="141"/>
        <end position="186"/>
    </location>
</feature>
<feature type="region of interest" description="Disordered" evidence="1">
    <location>
        <begin position="1"/>
        <end position="36"/>
    </location>
</feature>
<reference evidence="2 3" key="1">
    <citation type="submission" date="2024-03" db="EMBL/GenBank/DDBJ databases">
        <title>Complete genome sequence of the green alga Chloropicon roscoffensis RCC1871.</title>
        <authorList>
            <person name="Lemieux C."/>
            <person name="Pombert J.-F."/>
            <person name="Otis C."/>
            <person name="Turmel M."/>
        </authorList>
    </citation>
    <scope>NUCLEOTIDE SEQUENCE [LARGE SCALE GENOMIC DNA]</scope>
    <source>
        <strain evidence="2 3">RCC1871</strain>
    </source>
</reference>
<dbReference type="EMBL" id="CP151515">
    <property type="protein sequence ID" value="WZN66601.1"/>
    <property type="molecule type" value="Genomic_DNA"/>
</dbReference>
<dbReference type="Proteomes" id="UP001472866">
    <property type="component" value="Chromosome 15"/>
</dbReference>
<dbReference type="SUPFAM" id="SSF55724">
    <property type="entry name" value="Mog1p/PsbP-like"/>
    <property type="match status" value="1"/>
</dbReference>
<evidence type="ECO:0000313" key="2">
    <source>
        <dbReference type="EMBL" id="WZN66601.1"/>
    </source>
</evidence>
<evidence type="ECO:0008006" key="4">
    <source>
        <dbReference type="Google" id="ProtNLM"/>
    </source>
</evidence>
<sequence length="338" mass="35125">MTPAPRGSRLAALARGSSGARENHEASSSGSEPIPLGGYVQSKGKVGRRDAITAVALVCSTMEVMMLGSSALPASASEDDLLEPTPTTTTTISSVSQPPDSKVDVNLNPPLPSTVETSVSVAAEPAILRVRDFRAFRVSVPDTFEEQNQEEEESGGGGGGGKGRSEDDLDNGPSFLGFGLSTPPGGRPGLKTSGVLARFQSASDGVSVYVAYTIGAQFKPTLLQVNDISQYGSPREVGDLVLPKASQGQGQGDPPISGLQVGARKVSAPTRDTGTLAGSYTPPPRLYYTYSFVRGQERTRLTLAASQGKVYWMAVTTAAGEGDGDALAKKIADSFRVK</sequence>
<feature type="compositionally biased region" description="Acidic residues" evidence="1">
    <location>
        <begin position="143"/>
        <end position="154"/>
    </location>
</feature>
<keyword evidence="3" id="KW-1185">Reference proteome</keyword>
<gene>
    <name evidence="2" type="ORF">HKI87_15g81680</name>
</gene>
<name>A0AAX4PL12_9CHLO</name>
<dbReference type="AlphaFoldDB" id="A0AAX4PL12"/>
<evidence type="ECO:0000313" key="3">
    <source>
        <dbReference type="Proteomes" id="UP001472866"/>
    </source>
</evidence>
<dbReference type="InterPro" id="IPR016123">
    <property type="entry name" value="Mog1/PsbP_a/b/a-sand"/>
</dbReference>
<organism evidence="2 3">
    <name type="scientific">Chloropicon roscoffensis</name>
    <dbReference type="NCBI Taxonomy" id="1461544"/>
    <lineage>
        <taxon>Eukaryota</taxon>
        <taxon>Viridiplantae</taxon>
        <taxon>Chlorophyta</taxon>
        <taxon>Chloropicophyceae</taxon>
        <taxon>Chloropicales</taxon>
        <taxon>Chloropicaceae</taxon>
        <taxon>Chloropicon</taxon>
    </lineage>
</organism>
<evidence type="ECO:0000256" key="1">
    <source>
        <dbReference type="SAM" id="MobiDB-lite"/>
    </source>
</evidence>
<proteinExistence type="predicted"/>
<dbReference type="Gene3D" id="3.40.1000.10">
    <property type="entry name" value="Mog1/PsbP, alpha/beta/alpha sandwich"/>
    <property type="match status" value="1"/>
</dbReference>